<proteinExistence type="predicted"/>
<feature type="coiled-coil region" evidence="1">
    <location>
        <begin position="190"/>
        <end position="256"/>
    </location>
</feature>
<dbReference type="InterPro" id="IPR050739">
    <property type="entry name" value="MFP"/>
</dbReference>
<dbReference type="SUPFAM" id="SSF51230">
    <property type="entry name" value="Single hybrid motif"/>
    <property type="match status" value="1"/>
</dbReference>
<evidence type="ECO:0000259" key="3">
    <source>
        <dbReference type="Pfam" id="PF26002"/>
    </source>
</evidence>
<dbReference type="Proteomes" id="UP000216885">
    <property type="component" value="Unassembled WGS sequence"/>
</dbReference>
<keyword evidence="2" id="KW-0472">Membrane</keyword>
<evidence type="ECO:0000313" key="4">
    <source>
        <dbReference type="EMBL" id="OZI67835.1"/>
    </source>
</evidence>
<keyword evidence="2" id="KW-1133">Transmembrane helix</keyword>
<keyword evidence="1" id="KW-0175">Coiled coil</keyword>
<dbReference type="EMBL" id="NEVQ01000001">
    <property type="protein sequence ID" value="OZI67835.1"/>
    <property type="molecule type" value="Genomic_DNA"/>
</dbReference>
<reference evidence="4 5" key="1">
    <citation type="submission" date="2017-05" db="EMBL/GenBank/DDBJ databases">
        <title>Complete and WGS of Bordetella genogroups.</title>
        <authorList>
            <person name="Spilker T."/>
            <person name="LiPuma J."/>
        </authorList>
    </citation>
    <scope>NUCLEOTIDE SEQUENCE [LARGE SCALE GENOMIC DNA]</scope>
    <source>
        <strain evidence="4 5">AU9919</strain>
    </source>
</reference>
<sequence length="421" mass="46703">MFRKAALDAAKSHPLGTVIALRPLSTSLLVGLFAIFGLSLVLFFCFGSYTKRVKVYGQLIPASGLVKVYAPQTGVIIAKHVTEGTIVQKGDHLLTISSERYTQTGTATQETISSRMQRRLDLLQHERDKLDTIHREESATLAHTIATLSQALDRIDKQISLQRKRVALAQDSSHRYEVLSSESFVSRDQLQEKQAIYLEQQTRLADLTQQRAETVKELTRHESEQRTLPLKQQAAATQIEREILAITQDLAESEAKRHLVILAPETGQVSSLLAEIGQHADPNKALLSLVPQHTELIADIYIKNKDIGFTRVGDRALIRYASYPYQKFGMHGAKVASISTAAVPAAEIVNISGAIPGLDQNTAQDLYYRATLRLDAQHILAYGDARPLATGMALEVDILRETRAIYEWVLEPLYSITGKVS</sequence>
<dbReference type="OrthoDB" id="9775513at2"/>
<feature type="domain" description="AprE-like beta-barrel" evidence="3">
    <location>
        <begin position="296"/>
        <end position="399"/>
    </location>
</feature>
<evidence type="ECO:0000256" key="2">
    <source>
        <dbReference type="SAM" id="Phobius"/>
    </source>
</evidence>
<keyword evidence="2" id="KW-0812">Transmembrane</keyword>
<evidence type="ECO:0000256" key="1">
    <source>
        <dbReference type="SAM" id="Coils"/>
    </source>
</evidence>
<name>A0A261V1M9_9BORD</name>
<gene>
    <name evidence="4" type="ORF">CAL20_02030</name>
</gene>
<accession>A0A261V1M9</accession>
<dbReference type="AlphaFoldDB" id="A0A261V1M9"/>
<feature type="transmembrane region" description="Helical" evidence="2">
    <location>
        <begin position="28"/>
        <end position="49"/>
    </location>
</feature>
<dbReference type="PANTHER" id="PTHR30386:SF28">
    <property type="entry name" value="EXPORTED PROTEIN"/>
    <property type="match status" value="1"/>
</dbReference>
<dbReference type="PANTHER" id="PTHR30386">
    <property type="entry name" value="MEMBRANE FUSION SUBUNIT OF EMRAB-TOLC MULTIDRUG EFFLUX PUMP"/>
    <property type="match status" value="1"/>
</dbReference>
<dbReference type="Gene3D" id="2.40.50.100">
    <property type="match status" value="1"/>
</dbReference>
<dbReference type="InterPro" id="IPR058982">
    <property type="entry name" value="Beta-barrel_AprE"/>
</dbReference>
<organism evidence="4 5">
    <name type="scientific">Bordetella genomosp. 4</name>
    <dbReference type="NCBI Taxonomy" id="463044"/>
    <lineage>
        <taxon>Bacteria</taxon>
        <taxon>Pseudomonadati</taxon>
        <taxon>Pseudomonadota</taxon>
        <taxon>Betaproteobacteria</taxon>
        <taxon>Burkholderiales</taxon>
        <taxon>Alcaligenaceae</taxon>
        <taxon>Bordetella</taxon>
    </lineage>
</organism>
<protein>
    <recommendedName>
        <fullName evidence="3">AprE-like beta-barrel domain-containing protein</fullName>
    </recommendedName>
</protein>
<dbReference type="InterPro" id="IPR011053">
    <property type="entry name" value="Single_hybrid_motif"/>
</dbReference>
<dbReference type="Gene3D" id="2.40.30.170">
    <property type="match status" value="1"/>
</dbReference>
<dbReference type="RefSeq" id="WP_094819599.1">
    <property type="nucleotide sequence ID" value="NZ_NEVO01000001.1"/>
</dbReference>
<dbReference type="Pfam" id="PF26002">
    <property type="entry name" value="Beta-barrel_AprE"/>
    <property type="match status" value="1"/>
</dbReference>
<evidence type="ECO:0000313" key="5">
    <source>
        <dbReference type="Proteomes" id="UP000216885"/>
    </source>
</evidence>
<comment type="caution">
    <text evidence="4">The sequence shown here is derived from an EMBL/GenBank/DDBJ whole genome shotgun (WGS) entry which is preliminary data.</text>
</comment>
<keyword evidence="5" id="KW-1185">Reference proteome</keyword>